<dbReference type="AlphaFoldDB" id="A0A0B6ZDP8"/>
<evidence type="ECO:0000256" key="1">
    <source>
        <dbReference type="SAM" id="MobiDB-lite"/>
    </source>
</evidence>
<feature type="region of interest" description="Disordered" evidence="1">
    <location>
        <begin position="1"/>
        <end position="28"/>
    </location>
</feature>
<dbReference type="EMBL" id="HACG01019692">
    <property type="protein sequence ID" value="CEK66557.1"/>
    <property type="molecule type" value="Transcribed_RNA"/>
</dbReference>
<proteinExistence type="predicted"/>
<name>A0A0B6ZDP8_9EUPU</name>
<sequence length="87" mass="9486">VNYWSGLGQTSAHSGSTSEDSQMKKSLSGRTLNTTVCYLDQKLSRCDDITGNTQAELASLLAHVQSMPNTPQNIRLKKQIMKTATTP</sequence>
<reference evidence="2" key="1">
    <citation type="submission" date="2014-12" db="EMBL/GenBank/DDBJ databases">
        <title>Insight into the proteome of Arion vulgaris.</title>
        <authorList>
            <person name="Aradska J."/>
            <person name="Bulat T."/>
            <person name="Smidak R."/>
            <person name="Sarate P."/>
            <person name="Gangsoo J."/>
            <person name="Sialana F."/>
            <person name="Bilban M."/>
            <person name="Lubec G."/>
        </authorList>
    </citation>
    <scope>NUCLEOTIDE SEQUENCE</scope>
    <source>
        <tissue evidence="2">Skin</tissue>
    </source>
</reference>
<feature type="non-terminal residue" evidence="2">
    <location>
        <position position="1"/>
    </location>
</feature>
<organism evidence="2">
    <name type="scientific">Arion vulgaris</name>
    <dbReference type="NCBI Taxonomy" id="1028688"/>
    <lineage>
        <taxon>Eukaryota</taxon>
        <taxon>Metazoa</taxon>
        <taxon>Spiralia</taxon>
        <taxon>Lophotrochozoa</taxon>
        <taxon>Mollusca</taxon>
        <taxon>Gastropoda</taxon>
        <taxon>Heterobranchia</taxon>
        <taxon>Euthyneura</taxon>
        <taxon>Panpulmonata</taxon>
        <taxon>Eupulmonata</taxon>
        <taxon>Stylommatophora</taxon>
        <taxon>Helicina</taxon>
        <taxon>Arionoidea</taxon>
        <taxon>Arionidae</taxon>
        <taxon>Arion</taxon>
    </lineage>
</organism>
<feature type="compositionally biased region" description="Polar residues" evidence="1">
    <location>
        <begin position="7"/>
        <end position="28"/>
    </location>
</feature>
<accession>A0A0B6ZDP8</accession>
<gene>
    <name evidence="2" type="primary">ORF59312</name>
</gene>
<evidence type="ECO:0000313" key="2">
    <source>
        <dbReference type="EMBL" id="CEK66557.1"/>
    </source>
</evidence>
<protein>
    <submittedName>
        <fullName evidence="2">Uncharacterized protein</fullName>
    </submittedName>
</protein>
<feature type="non-terminal residue" evidence="2">
    <location>
        <position position="87"/>
    </location>
</feature>